<keyword evidence="5" id="KW-0441">Lipid A biosynthesis</keyword>
<dbReference type="GO" id="GO:0005543">
    <property type="term" value="F:phospholipid binding"/>
    <property type="evidence" value="ECO:0007669"/>
    <property type="project" value="TreeGrafter"/>
</dbReference>
<keyword evidence="11" id="KW-0812">Transmembrane</keyword>
<reference evidence="12 13" key="1">
    <citation type="submission" date="2017-02" db="EMBL/GenBank/DDBJ databases">
        <authorList>
            <person name="Peterson S.W."/>
        </authorList>
    </citation>
    <scope>NUCLEOTIDE SEQUENCE [LARGE SCALE GENOMIC DNA]</scope>
    <source>
        <strain evidence="12 13">DSM 16080</strain>
    </source>
</reference>
<dbReference type="GO" id="GO:0016020">
    <property type="term" value="C:membrane"/>
    <property type="evidence" value="ECO:0007669"/>
    <property type="project" value="GOC"/>
</dbReference>
<keyword evidence="11" id="KW-0472">Membrane</keyword>
<dbReference type="PANTHER" id="PTHR30372:SF4">
    <property type="entry name" value="LIPID-A-DISACCHARIDE SYNTHASE, MITOCHONDRIAL-RELATED"/>
    <property type="match status" value="1"/>
</dbReference>
<dbReference type="GO" id="GO:0009245">
    <property type="term" value="P:lipid A biosynthetic process"/>
    <property type="evidence" value="ECO:0007669"/>
    <property type="project" value="UniProtKB-UniRule"/>
</dbReference>
<evidence type="ECO:0000256" key="6">
    <source>
        <dbReference type="ARBA" id="ARBA00022676"/>
    </source>
</evidence>
<dbReference type="AlphaFoldDB" id="A0A1T4WAX1"/>
<feature type="transmembrane region" description="Helical" evidence="11">
    <location>
        <begin position="68"/>
        <end position="88"/>
    </location>
</feature>
<keyword evidence="6" id="KW-0328">Glycosyltransferase</keyword>
<evidence type="ECO:0000313" key="12">
    <source>
        <dbReference type="EMBL" id="SKA74423.1"/>
    </source>
</evidence>
<evidence type="ECO:0000256" key="9">
    <source>
        <dbReference type="ARBA" id="ARBA00048975"/>
    </source>
</evidence>
<accession>A0A1T4WAX1</accession>
<keyword evidence="11" id="KW-1133">Transmembrane helix</keyword>
<dbReference type="PANTHER" id="PTHR30372">
    <property type="entry name" value="LIPID-A-DISACCHARIDE SYNTHASE"/>
    <property type="match status" value="1"/>
</dbReference>
<dbReference type="EMBL" id="FUYC01000002">
    <property type="protein sequence ID" value="SKA74423.1"/>
    <property type="molecule type" value="Genomic_DNA"/>
</dbReference>
<evidence type="ECO:0000256" key="7">
    <source>
        <dbReference type="ARBA" id="ARBA00022679"/>
    </source>
</evidence>
<dbReference type="InterPro" id="IPR003835">
    <property type="entry name" value="Glyco_trans_19"/>
</dbReference>
<feature type="transmembrane region" description="Helical" evidence="11">
    <location>
        <begin position="270"/>
        <end position="293"/>
    </location>
</feature>
<evidence type="ECO:0000256" key="8">
    <source>
        <dbReference type="ARBA" id="ARBA00023098"/>
    </source>
</evidence>
<dbReference type="NCBIfam" id="TIGR00215">
    <property type="entry name" value="lpxB"/>
    <property type="match status" value="1"/>
</dbReference>
<dbReference type="OrthoDB" id="9801642at2"/>
<dbReference type="Pfam" id="PF02684">
    <property type="entry name" value="LpxB"/>
    <property type="match status" value="1"/>
</dbReference>
<evidence type="ECO:0000256" key="11">
    <source>
        <dbReference type="SAM" id="Phobius"/>
    </source>
</evidence>
<evidence type="ECO:0000313" key="13">
    <source>
        <dbReference type="Proteomes" id="UP000190027"/>
    </source>
</evidence>
<sequence length="392" mass="43232">MQAKHPSPQTGVSSNATIWISAGEPSGDMHAALLLSALKQRDPSLAFTGMGGMAVADAGCHVRHGMELVSLVGLGGILRGLPGILALLRRIKHDLKRLRPKAVILVDCPEFNFRVAKIAHKLGIPVYYYISPQIWAWRSGRVNFLKKHVREVLCILPFEKSFYEQRGMRAQYVGHPLMDRLPLAELDALPVDPDSVGILPGSRRREIATLLPVFAEAVRRMSREHPIRHVRLVRAPGADESLLRSLWPDDLPCEMVEPEARYAAMRRSRVLLAASGTVTLEAALIGTPGLLAYKLSPFEFKLTNWLVNVEFAGLPNLIHKREVFPELIQEKAEPEGMARTALELLLDGPKRHAALADLAALRTMVGEPGAPQRAADIILNDLRTLATEPPHA</sequence>
<organism evidence="12 13">
    <name type="scientific">Paucidesulfovibrio gracilis DSM 16080</name>
    <dbReference type="NCBI Taxonomy" id="1121449"/>
    <lineage>
        <taxon>Bacteria</taxon>
        <taxon>Pseudomonadati</taxon>
        <taxon>Thermodesulfobacteriota</taxon>
        <taxon>Desulfovibrionia</taxon>
        <taxon>Desulfovibrionales</taxon>
        <taxon>Desulfovibrionaceae</taxon>
        <taxon>Paucidesulfovibrio</taxon>
    </lineage>
</organism>
<dbReference type="GO" id="GO:0008915">
    <property type="term" value="F:lipid-A-disaccharide synthase activity"/>
    <property type="evidence" value="ECO:0007669"/>
    <property type="project" value="UniProtKB-UniRule"/>
</dbReference>
<keyword evidence="13" id="KW-1185">Reference proteome</keyword>
<dbReference type="Proteomes" id="UP000190027">
    <property type="component" value="Unassembled WGS sequence"/>
</dbReference>
<evidence type="ECO:0000256" key="10">
    <source>
        <dbReference type="NCBIfam" id="TIGR00215"/>
    </source>
</evidence>
<protein>
    <recommendedName>
        <fullName evidence="3 10">Lipid-A-disaccharide synthase</fullName>
        <ecNumber evidence="2 10">2.4.1.182</ecNumber>
    </recommendedName>
</protein>
<evidence type="ECO:0000256" key="1">
    <source>
        <dbReference type="ARBA" id="ARBA00002056"/>
    </source>
</evidence>
<evidence type="ECO:0000256" key="4">
    <source>
        <dbReference type="ARBA" id="ARBA00022516"/>
    </source>
</evidence>
<dbReference type="EC" id="2.4.1.182" evidence="2 10"/>
<comment type="catalytic activity">
    <reaction evidence="9">
        <text>a lipid X + a UDP-2-N,3-O-bis[(3R)-3-hydroxyacyl]-alpha-D-glucosamine = a lipid A disaccharide + UDP + H(+)</text>
        <dbReference type="Rhea" id="RHEA:67828"/>
        <dbReference type="ChEBI" id="CHEBI:15378"/>
        <dbReference type="ChEBI" id="CHEBI:58223"/>
        <dbReference type="ChEBI" id="CHEBI:137748"/>
        <dbReference type="ChEBI" id="CHEBI:176338"/>
        <dbReference type="ChEBI" id="CHEBI:176343"/>
        <dbReference type="EC" id="2.4.1.182"/>
    </reaction>
</comment>
<dbReference type="STRING" id="1121449.SAMN02745704_00662"/>
<evidence type="ECO:0000256" key="2">
    <source>
        <dbReference type="ARBA" id="ARBA00012687"/>
    </source>
</evidence>
<proteinExistence type="predicted"/>
<comment type="function">
    <text evidence="1">Condensation of UDP-2,3-diacylglucosamine and 2,3-diacylglucosamine-1-phosphate to form lipid A disaccharide, a precursor of lipid A, a phosphorylated glycolipid that anchors the lipopolysaccharide to the outer membrane of the cell.</text>
</comment>
<evidence type="ECO:0000256" key="3">
    <source>
        <dbReference type="ARBA" id="ARBA00020902"/>
    </source>
</evidence>
<keyword evidence="8" id="KW-0443">Lipid metabolism</keyword>
<keyword evidence="7" id="KW-0808">Transferase</keyword>
<keyword evidence="4" id="KW-0444">Lipid biosynthesis</keyword>
<gene>
    <name evidence="12" type="ORF">SAMN02745704_00662</name>
</gene>
<dbReference type="RefSeq" id="WP_078716228.1">
    <property type="nucleotide sequence ID" value="NZ_FUYC01000002.1"/>
</dbReference>
<evidence type="ECO:0000256" key="5">
    <source>
        <dbReference type="ARBA" id="ARBA00022556"/>
    </source>
</evidence>
<dbReference type="SUPFAM" id="SSF53756">
    <property type="entry name" value="UDP-Glycosyltransferase/glycogen phosphorylase"/>
    <property type="match status" value="1"/>
</dbReference>
<name>A0A1T4WAX1_9BACT</name>